<dbReference type="EMBL" id="GBXM01006561">
    <property type="protein sequence ID" value="JAI02017.1"/>
    <property type="molecule type" value="Transcribed_RNA"/>
</dbReference>
<proteinExistence type="predicted"/>
<dbReference type="SMART" id="SM00216">
    <property type="entry name" value="VWD"/>
    <property type="match status" value="1"/>
</dbReference>
<dbReference type="PANTHER" id="PTHR37860">
    <property type="entry name" value="AGAP008810-PA"/>
    <property type="match status" value="1"/>
</dbReference>
<evidence type="ECO:0000313" key="3">
    <source>
        <dbReference type="EMBL" id="JAI02017.1"/>
    </source>
</evidence>
<protein>
    <recommendedName>
        <fullName evidence="2">VWFD domain-containing protein</fullName>
    </recommendedName>
</protein>
<accession>A0A0E9XHU3</accession>
<sequence>MKHEFEGKSSYILVRTTNMPQNLPEVYVEGINKKVDDDDDDDDDSDNDSRMARDDSDEDSDEDDYTGRLRRLKIRVYNHTIEFKENRVVVLDGERVRAPISPFLGLKILERSSRIYLKTDFGLSVEFNGDSKAEIILPTSYKKRVGGLCGNFDGRKRNDLMKSDGSQAKNVKDFGDSWRVTSDTRTIR</sequence>
<organism evidence="3">
    <name type="scientific">Anguilla anguilla</name>
    <name type="common">European freshwater eel</name>
    <name type="synonym">Muraena anguilla</name>
    <dbReference type="NCBI Taxonomy" id="7936"/>
    <lineage>
        <taxon>Eukaryota</taxon>
        <taxon>Metazoa</taxon>
        <taxon>Chordata</taxon>
        <taxon>Craniata</taxon>
        <taxon>Vertebrata</taxon>
        <taxon>Euteleostomi</taxon>
        <taxon>Actinopterygii</taxon>
        <taxon>Neopterygii</taxon>
        <taxon>Teleostei</taxon>
        <taxon>Anguilliformes</taxon>
        <taxon>Anguillidae</taxon>
        <taxon>Anguilla</taxon>
    </lineage>
</organism>
<feature type="compositionally biased region" description="Acidic residues" evidence="1">
    <location>
        <begin position="55"/>
        <end position="64"/>
    </location>
</feature>
<name>A0A0E9XHU3_ANGAN</name>
<evidence type="ECO:0000256" key="1">
    <source>
        <dbReference type="SAM" id="MobiDB-lite"/>
    </source>
</evidence>
<dbReference type="PROSITE" id="PS51233">
    <property type="entry name" value="VWFD"/>
    <property type="match status" value="1"/>
</dbReference>
<reference evidence="3" key="1">
    <citation type="submission" date="2014-11" db="EMBL/GenBank/DDBJ databases">
        <authorList>
            <person name="Amaro Gonzalez C."/>
        </authorList>
    </citation>
    <scope>NUCLEOTIDE SEQUENCE</scope>
</reference>
<dbReference type="AlphaFoldDB" id="A0A0E9XHU3"/>
<feature type="region of interest" description="Disordered" evidence="1">
    <location>
        <begin position="25"/>
        <end position="64"/>
    </location>
</feature>
<dbReference type="Pfam" id="PF00094">
    <property type="entry name" value="VWD"/>
    <property type="match status" value="1"/>
</dbReference>
<feature type="compositionally biased region" description="Acidic residues" evidence="1">
    <location>
        <begin position="37"/>
        <end position="46"/>
    </location>
</feature>
<feature type="domain" description="VWFD" evidence="2">
    <location>
        <begin position="1"/>
        <end position="186"/>
    </location>
</feature>
<dbReference type="PANTHER" id="PTHR37860:SF1">
    <property type="match status" value="1"/>
</dbReference>
<evidence type="ECO:0000259" key="2">
    <source>
        <dbReference type="PROSITE" id="PS51233"/>
    </source>
</evidence>
<reference evidence="3" key="2">
    <citation type="journal article" date="2015" name="Fish Shellfish Immunol.">
        <title>Early steps in the European eel (Anguilla anguilla)-Vibrio vulnificus interaction in the gills: Role of the RtxA13 toxin.</title>
        <authorList>
            <person name="Callol A."/>
            <person name="Pajuelo D."/>
            <person name="Ebbesson L."/>
            <person name="Teles M."/>
            <person name="MacKenzie S."/>
            <person name="Amaro C."/>
        </authorList>
    </citation>
    <scope>NUCLEOTIDE SEQUENCE</scope>
</reference>
<dbReference type="InterPro" id="IPR001846">
    <property type="entry name" value="VWF_type-D"/>
</dbReference>